<feature type="chain" id="PRO_5032429775" description="Fucolectin tachylectin-4 pentraxin-1 domain-containing protein" evidence="1">
    <location>
        <begin position="18"/>
        <end position="338"/>
    </location>
</feature>
<dbReference type="EMBL" id="UYJE01004904">
    <property type="protein sequence ID" value="VDI32401.1"/>
    <property type="molecule type" value="Genomic_DNA"/>
</dbReference>
<name>A0A8B6EE59_MYTGA</name>
<accession>A0A8B6EE59</accession>
<dbReference type="SUPFAM" id="SSF49785">
    <property type="entry name" value="Galactose-binding domain-like"/>
    <property type="match status" value="1"/>
</dbReference>
<feature type="signal peptide" evidence="1">
    <location>
        <begin position="1"/>
        <end position="17"/>
    </location>
</feature>
<evidence type="ECO:0000313" key="3">
    <source>
        <dbReference type="Proteomes" id="UP000596742"/>
    </source>
</evidence>
<evidence type="ECO:0000256" key="1">
    <source>
        <dbReference type="SAM" id="SignalP"/>
    </source>
</evidence>
<comment type="caution">
    <text evidence="2">The sequence shown here is derived from an EMBL/GenBank/DDBJ whole genome shotgun (WGS) entry which is preliminary data.</text>
</comment>
<dbReference type="AlphaFoldDB" id="A0A8B6EE59"/>
<keyword evidence="1" id="KW-0732">Signal</keyword>
<evidence type="ECO:0008006" key="4">
    <source>
        <dbReference type="Google" id="ProtNLM"/>
    </source>
</evidence>
<protein>
    <recommendedName>
        <fullName evidence="4">Fucolectin tachylectin-4 pentraxin-1 domain-containing protein</fullName>
    </recommendedName>
</protein>
<dbReference type="Gene3D" id="2.60.120.260">
    <property type="entry name" value="Galactose-binding domain-like"/>
    <property type="match status" value="1"/>
</dbReference>
<organism evidence="2 3">
    <name type="scientific">Mytilus galloprovincialis</name>
    <name type="common">Mediterranean mussel</name>
    <dbReference type="NCBI Taxonomy" id="29158"/>
    <lineage>
        <taxon>Eukaryota</taxon>
        <taxon>Metazoa</taxon>
        <taxon>Spiralia</taxon>
        <taxon>Lophotrochozoa</taxon>
        <taxon>Mollusca</taxon>
        <taxon>Bivalvia</taxon>
        <taxon>Autobranchia</taxon>
        <taxon>Pteriomorphia</taxon>
        <taxon>Mytilida</taxon>
        <taxon>Mytiloidea</taxon>
        <taxon>Mytilidae</taxon>
        <taxon>Mytilinae</taxon>
        <taxon>Mytilus</taxon>
    </lineage>
</organism>
<dbReference type="OrthoDB" id="6159059at2759"/>
<keyword evidence="3" id="KW-1185">Reference proteome</keyword>
<gene>
    <name evidence="2" type="ORF">MGAL_10B049139</name>
</gene>
<evidence type="ECO:0000313" key="2">
    <source>
        <dbReference type="EMBL" id="VDI32401.1"/>
    </source>
</evidence>
<sequence>MLFVLQIQTAVLLIVTAQHNLTSNGTATQSSLFDTGKGEPENAIYPPISNHFDVSICSHTSNTGKEAWWMFQFSFGSAYITDITIYYREYLASRMDGFKLYVTNTSTIPPDSDACYEDGTGLPDITQTIPCNQLGKYVIYYDDKGSIASNGRDEGPIVELCYVAINDNVASDGLVYLHPIANGNPPASIANDGNYTSCSKTNGVNVTVQVDLMKIGIGKGMHLTFGEPIRKEGHHVVYASNNSNTWNIGTILYNERSLPPEIKFNAIFRYLTYVFYPDQGQPSEIELCEIGISGCPPTHFGPFCNKTCPNNCHGPCDLENGLCTYGCSNGWTGVECKQ</sequence>
<dbReference type="InterPro" id="IPR008979">
    <property type="entry name" value="Galactose-bd-like_sf"/>
</dbReference>
<feature type="non-terminal residue" evidence="2">
    <location>
        <position position="1"/>
    </location>
</feature>
<dbReference type="Proteomes" id="UP000596742">
    <property type="component" value="Unassembled WGS sequence"/>
</dbReference>
<reference evidence="2" key="1">
    <citation type="submission" date="2018-11" db="EMBL/GenBank/DDBJ databases">
        <authorList>
            <person name="Alioto T."/>
            <person name="Alioto T."/>
        </authorList>
    </citation>
    <scope>NUCLEOTIDE SEQUENCE</scope>
</reference>
<proteinExistence type="predicted"/>